<dbReference type="Proteomes" id="UP000663850">
    <property type="component" value="Unassembled WGS sequence"/>
</dbReference>
<dbReference type="Pfam" id="PF06658">
    <property type="entry name" value="DUF1168"/>
    <property type="match status" value="1"/>
</dbReference>
<evidence type="ECO:0000256" key="1">
    <source>
        <dbReference type="SAM" id="MobiDB-lite"/>
    </source>
</evidence>
<sequence length="214" mass="23777">MASGTPPAQNAAQNSETVRKKQTTIDVQKQQLERLMKDPTKPVNIPAPPKEKTIRPAREMMKNVQGSSAGAGSGEFHVYKQSRRREYERLKIMEEESKKELETAEFEAKKREREEQSEAKTAKNRARRQKKKNRAMGKGAQDGPSGNSEDPTKRRRLAADGANVVFRRPGESSDDDESGPIAVVPQPAATDDPSPLLPPDVKIAEPTQIIIHDD</sequence>
<feature type="compositionally biased region" description="Basic and acidic residues" evidence="1">
    <location>
        <begin position="49"/>
        <end position="61"/>
    </location>
</feature>
<dbReference type="GO" id="GO:0003725">
    <property type="term" value="F:double-stranded RNA binding"/>
    <property type="evidence" value="ECO:0007669"/>
    <property type="project" value="InterPro"/>
</dbReference>
<dbReference type="GO" id="GO:0019901">
    <property type="term" value="F:protein kinase binding"/>
    <property type="evidence" value="ECO:0007669"/>
    <property type="project" value="TreeGrafter"/>
</dbReference>
<name>A0A8H3BSC8_9AGAM</name>
<evidence type="ECO:0000313" key="2">
    <source>
        <dbReference type="EMBL" id="CAE6462832.1"/>
    </source>
</evidence>
<dbReference type="PANTHER" id="PTHR13507">
    <property type="entry name" value="PRKR-INTERACTING PROTEIN 1"/>
    <property type="match status" value="1"/>
</dbReference>
<dbReference type="PANTHER" id="PTHR13507:SF0">
    <property type="entry name" value="PRKR-INTERACTING PROTEIN 1"/>
    <property type="match status" value="1"/>
</dbReference>
<evidence type="ECO:0008006" key="5">
    <source>
        <dbReference type="Google" id="ProtNLM"/>
    </source>
</evidence>
<protein>
    <recommendedName>
        <fullName evidence="5">DUF1168-domain-containing protein</fullName>
    </recommendedName>
</protein>
<organism evidence="2 4">
    <name type="scientific">Rhizoctonia solani</name>
    <dbReference type="NCBI Taxonomy" id="456999"/>
    <lineage>
        <taxon>Eukaryota</taxon>
        <taxon>Fungi</taxon>
        <taxon>Dikarya</taxon>
        <taxon>Basidiomycota</taxon>
        <taxon>Agaricomycotina</taxon>
        <taxon>Agaricomycetes</taxon>
        <taxon>Cantharellales</taxon>
        <taxon>Ceratobasidiaceae</taxon>
        <taxon>Rhizoctonia</taxon>
    </lineage>
</organism>
<feature type="region of interest" description="Disordered" evidence="1">
    <location>
        <begin position="1"/>
        <end position="24"/>
    </location>
</feature>
<reference evidence="2" key="1">
    <citation type="submission" date="2021-01" db="EMBL/GenBank/DDBJ databases">
        <authorList>
            <person name="Kaushik A."/>
        </authorList>
    </citation>
    <scope>NUCLEOTIDE SEQUENCE</scope>
    <source>
        <strain evidence="3">AG5</strain>
        <strain evidence="2">Type strain: AG8-Rh-89/</strain>
    </source>
</reference>
<proteinExistence type="predicted"/>
<feature type="compositionally biased region" description="Polar residues" evidence="1">
    <location>
        <begin position="1"/>
        <end position="16"/>
    </location>
</feature>
<dbReference type="EMBL" id="CAJMWZ010002799">
    <property type="protein sequence ID" value="CAE6462832.1"/>
    <property type="molecule type" value="Genomic_DNA"/>
</dbReference>
<feature type="compositionally biased region" description="Basic and acidic residues" evidence="1">
    <location>
        <begin position="84"/>
        <end position="121"/>
    </location>
</feature>
<evidence type="ECO:0000313" key="3">
    <source>
        <dbReference type="EMBL" id="CAE7070644.1"/>
    </source>
</evidence>
<feature type="region of interest" description="Disordered" evidence="1">
    <location>
        <begin position="36"/>
        <end position="201"/>
    </location>
</feature>
<feature type="compositionally biased region" description="Basic residues" evidence="1">
    <location>
        <begin position="122"/>
        <end position="135"/>
    </location>
</feature>
<gene>
    <name evidence="3" type="ORF">RDB_LOCUS15017</name>
    <name evidence="2" type="ORF">RDB_LOCUS53239</name>
</gene>
<dbReference type="InterPro" id="IPR009548">
    <property type="entry name" value="Prkrip1"/>
</dbReference>
<dbReference type="AlphaFoldDB" id="A0A8H3BSC8"/>
<evidence type="ECO:0000313" key="4">
    <source>
        <dbReference type="Proteomes" id="UP000663850"/>
    </source>
</evidence>
<dbReference type="EMBL" id="CAJNJQ010000324">
    <property type="protein sequence ID" value="CAE7070644.1"/>
    <property type="molecule type" value="Genomic_DNA"/>
</dbReference>
<accession>A0A8H3BSC8</accession>
<dbReference type="GO" id="GO:0005730">
    <property type="term" value="C:nucleolus"/>
    <property type="evidence" value="ECO:0007669"/>
    <property type="project" value="TreeGrafter"/>
</dbReference>
<comment type="caution">
    <text evidence="2">The sequence shown here is derived from an EMBL/GenBank/DDBJ whole genome shotgun (WGS) entry which is preliminary data.</text>
</comment>
<dbReference type="GO" id="GO:0004860">
    <property type="term" value="F:protein kinase inhibitor activity"/>
    <property type="evidence" value="ECO:0007669"/>
    <property type="project" value="TreeGrafter"/>
</dbReference>
<dbReference type="Proteomes" id="UP000663827">
    <property type="component" value="Unassembled WGS sequence"/>
</dbReference>